<dbReference type="EMBL" id="CP046600">
    <property type="protein sequence ID" value="QUR68896.1"/>
    <property type="molecule type" value="Genomic_DNA"/>
</dbReference>
<dbReference type="Gene3D" id="3.30.420.10">
    <property type="entry name" value="Ribonuclease H-like superfamily/Ribonuclease H"/>
    <property type="match status" value="1"/>
</dbReference>
<evidence type="ECO:0000313" key="2">
    <source>
        <dbReference type="Proteomes" id="UP000682202"/>
    </source>
</evidence>
<proteinExistence type="predicted"/>
<reference evidence="1" key="1">
    <citation type="submission" date="2019-12" db="EMBL/GenBank/DDBJ databases">
        <title>Mycobacterium spongiae sp. nov.</title>
        <authorList>
            <person name="Stinear T."/>
        </authorList>
    </citation>
    <scope>NUCLEOTIDE SEQUENCE</scope>
    <source>
        <strain evidence="1">FSD4b-SM</strain>
    </source>
</reference>
<gene>
    <name evidence="1" type="ORF">F6B93_19060</name>
</gene>
<dbReference type="Proteomes" id="UP000682202">
    <property type="component" value="Chromosome"/>
</dbReference>
<dbReference type="InterPro" id="IPR012337">
    <property type="entry name" value="RNaseH-like_sf"/>
</dbReference>
<dbReference type="GO" id="GO:0003676">
    <property type="term" value="F:nucleic acid binding"/>
    <property type="evidence" value="ECO:0007669"/>
    <property type="project" value="InterPro"/>
</dbReference>
<protein>
    <submittedName>
        <fullName evidence="1">Integrase</fullName>
    </submittedName>
</protein>
<sequence length="415" mass="45763">MSQRQAVLSQRQAAMQAFATRYPWEDKAGKQKILDELCAITGWHRDHARKALRNALGPSVVKARAARPPKYGPKVIAALSFCWEVLGRPAGKRLAPILPELVRTLRAFGELDIDDRTATLLAGMSAATIDRRLAGQRNMREFTRQWPTRPGSPRKSPTPVRTWAEWDQAVPGFVEIDLVAHDGGNPGGEHAWTLIVTDIATGWAEYRSLPNKTPPSVLAALDDIARSMPFSILGIDSGSGSEFLNHHLLIWCEQRQITLALSRLSNGNDGSHVEDKNWAIVHTVVGYHRYDTEAELLLLSKTWALQSELSNYFSPQQKLVSKVRVGAKVSKKYDTATPHRRAEAHQKVTDEDKTILADTYAGINPAAIRRQIKAHTAQLLAITASKSAPKIKTVISASSRPPCADASTTRSMLAL</sequence>
<evidence type="ECO:0000313" key="1">
    <source>
        <dbReference type="EMBL" id="QUR68896.1"/>
    </source>
</evidence>
<dbReference type="AlphaFoldDB" id="A0A975K031"/>
<dbReference type="KEGG" id="mspg:F6B93_19060"/>
<dbReference type="InterPro" id="IPR036397">
    <property type="entry name" value="RNaseH_sf"/>
</dbReference>
<keyword evidence="2" id="KW-1185">Reference proteome</keyword>
<organism evidence="1 2">
    <name type="scientific">Mycobacterium spongiae</name>
    <dbReference type="NCBI Taxonomy" id="886343"/>
    <lineage>
        <taxon>Bacteria</taxon>
        <taxon>Bacillati</taxon>
        <taxon>Actinomycetota</taxon>
        <taxon>Actinomycetes</taxon>
        <taxon>Mycobacteriales</taxon>
        <taxon>Mycobacteriaceae</taxon>
        <taxon>Mycobacterium</taxon>
    </lineage>
</organism>
<dbReference type="SUPFAM" id="SSF53098">
    <property type="entry name" value="Ribonuclease H-like"/>
    <property type="match status" value="1"/>
</dbReference>
<name>A0A975K031_9MYCO</name>
<accession>A0A975K031</accession>